<evidence type="ECO:0000256" key="1">
    <source>
        <dbReference type="SAM" id="Phobius"/>
    </source>
</evidence>
<dbReference type="EMBL" id="ML996708">
    <property type="protein sequence ID" value="KAF2396132.1"/>
    <property type="molecule type" value="Genomic_DNA"/>
</dbReference>
<protein>
    <submittedName>
        <fullName evidence="2">Uncharacterized protein</fullName>
    </submittedName>
</protein>
<proteinExistence type="predicted"/>
<evidence type="ECO:0000313" key="3">
    <source>
        <dbReference type="Proteomes" id="UP000799640"/>
    </source>
</evidence>
<evidence type="ECO:0000313" key="2">
    <source>
        <dbReference type="EMBL" id="KAF2396132.1"/>
    </source>
</evidence>
<reference evidence="2" key="1">
    <citation type="journal article" date="2020" name="Stud. Mycol.">
        <title>101 Dothideomycetes genomes: a test case for predicting lifestyles and emergence of pathogens.</title>
        <authorList>
            <person name="Haridas S."/>
            <person name="Albert R."/>
            <person name="Binder M."/>
            <person name="Bloem J."/>
            <person name="Labutti K."/>
            <person name="Salamov A."/>
            <person name="Andreopoulos B."/>
            <person name="Baker S."/>
            <person name="Barry K."/>
            <person name="Bills G."/>
            <person name="Bluhm B."/>
            <person name="Cannon C."/>
            <person name="Castanera R."/>
            <person name="Culley D."/>
            <person name="Daum C."/>
            <person name="Ezra D."/>
            <person name="Gonzalez J."/>
            <person name="Henrissat B."/>
            <person name="Kuo A."/>
            <person name="Liang C."/>
            <person name="Lipzen A."/>
            <person name="Lutzoni F."/>
            <person name="Magnuson J."/>
            <person name="Mondo S."/>
            <person name="Nolan M."/>
            <person name="Ohm R."/>
            <person name="Pangilinan J."/>
            <person name="Park H.-J."/>
            <person name="Ramirez L."/>
            <person name="Alfaro M."/>
            <person name="Sun H."/>
            <person name="Tritt A."/>
            <person name="Yoshinaga Y."/>
            <person name="Zwiers L.-H."/>
            <person name="Turgeon B."/>
            <person name="Goodwin S."/>
            <person name="Spatafora J."/>
            <person name="Crous P."/>
            <person name="Grigoriev I."/>
        </authorList>
    </citation>
    <scope>NUCLEOTIDE SEQUENCE</scope>
    <source>
        <strain evidence="2">CBS 262.69</strain>
    </source>
</reference>
<dbReference type="AlphaFoldDB" id="A0A6G1HJG5"/>
<keyword evidence="1" id="KW-0812">Transmembrane</keyword>
<dbReference type="Proteomes" id="UP000799640">
    <property type="component" value="Unassembled WGS sequence"/>
</dbReference>
<keyword evidence="1" id="KW-1133">Transmembrane helix</keyword>
<name>A0A6G1HJG5_9PEZI</name>
<organism evidence="2 3">
    <name type="scientific">Trichodelitschia bisporula</name>
    <dbReference type="NCBI Taxonomy" id="703511"/>
    <lineage>
        <taxon>Eukaryota</taxon>
        <taxon>Fungi</taxon>
        <taxon>Dikarya</taxon>
        <taxon>Ascomycota</taxon>
        <taxon>Pezizomycotina</taxon>
        <taxon>Dothideomycetes</taxon>
        <taxon>Dothideomycetes incertae sedis</taxon>
        <taxon>Phaeotrichales</taxon>
        <taxon>Phaeotrichaceae</taxon>
        <taxon>Trichodelitschia</taxon>
    </lineage>
</organism>
<accession>A0A6G1HJG5</accession>
<feature type="transmembrane region" description="Helical" evidence="1">
    <location>
        <begin position="48"/>
        <end position="69"/>
    </location>
</feature>
<feature type="transmembrane region" description="Helical" evidence="1">
    <location>
        <begin position="75"/>
        <end position="95"/>
    </location>
</feature>
<keyword evidence="1" id="KW-0472">Membrane</keyword>
<gene>
    <name evidence="2" type="ORF">EJ06DRAFT_244730</name>
</gene>
<sequence length="168" mass="19070">MGNVVSVRFFFARLLSLRAGLCVKWRAKLELVGGRARGRRRRRRVERHLYIALPMALGVFVPCVFLLSLTLGSYFFSPLLCVLCVCLSWLARALVDKGWPARRGEESFIGWEDVFSTLVRRIDAVNMDLSSDCYCEVWLSGYLFPLALRTLTVRSTLDFPLTGRLGCA</sequence>
<keyword evidence="3" id="KW-1185">Reference proteome</keyword>